<dbReference type="Proteomes" id="UP001501598">
    <property type="component" value="Unassembled WGS sequence"/>
</dbReference>
<accession>A0ABP8RGX9</accession>
<sequence>MVRASRLSTWSGRTLLTTAVAVVVLAAHLLTGCCVESETTPLDCPTDVSLSVPLPVTVRAQAADPACADATFEPAAVVLGTDEVAALLVLVVLGLAAAPTSGPPATMGRRRPAPRPPPSHARRLATLSVLRT</sequence>
<gene>
    <name evidence="2" type="ORF">GCM10023175_08300</name>
</gene>
<comment type="caution">
    <text evidence="2">The sequence shown here is derived from an EMBL/GenBank/DDBJ whole genome shotgun (WGS) entry which is preliminary data.</text>
</comment>
<proteinExistence type="predicted"/>
<name>A0ABP8RGX9_9PSEU</name>
<reference evidence="3" key="1">
    <citation type="journal article" date="2019" name="Int. J. Syst. Evol. Microbiol.">
        <title>The Global Catalogue of Microorganisms (GCM) 10K type strain sequencing project: providing services to taxonomists for standard genome sequencing and annotation.</title>
        <authorList>
            <consortium name="The Broad Institute Genomics Platform"/>
            <consortium name="The Broad Institute Genome Sequencing Center for Infectious Disease"/>
            <person name="Wu L."/>
            <person name="Ma J."/>
        </authorList>
    </citation>
    <scope>NUCLEOTIDE SEQUENCE [LARGE SCALE GENOMIC DNA]</scope>
    <source>
        <strain evidence="3">JCM 17906</strain>
    </source>
</reference>
<keyword evidence="3" id="KW-1185">Reference proteome</keyword>
<evidence type="ECO:0008006" key="4">
    <source>
        <dbReference type="Google" id="ProtNLM"/>
    </source>
</evidence>
<evidence type="ECO:0000313" key="3">
    <source>
        <dbReference type="Proteomes" id="UP001501598"/>
    </source>
</evidence>
<organism evidence="2 3">
    <name type="scientific">Pseudonocardia xishanensis</name>
    <dbReference type="NCBI Taxonomy" id="630995"/>
    <lineage>
        <taxon>Bacteria</taxon>
        <taxon>Bacillati</taxon>
        <taxon>Actinomycetota</taxon>
        <taxon>Actinomycetes</taxon>
        <taxon>Pseudonocardiales</taxon>
        <taxon>Pseudonocardiaceae</taxon>
        <taxon>Pseudonocardia</taxon>
    </lineage>
</organism>
<feature type="region of interest" description="Disordered" evidence="1">
    <location>
        <begin position="99"/>
        <end position="120"/>
    </location>
</feature>
<evidence type="ECO:0000313" key="2">
    <source>
        <dbReference type="EMBL" id="GAA4538407.1"/>
    </source>
</evidence>
<protein>
    <recommendedName>
        <fullName evidence="4">Lipoprotein</fullName>
    </recommendedName>
</protein>
<dbReference type="EMBL" id="BAABGT010000013">
    <property type="protein sequence ID" value="GAA4538407.1"/>
    <property type="molecule type" value="Genomic_DNA"/>
</dbReference>
<evidence type="ECO:0000256" key="1">
    <source>
        <dbReference type="SAM" id="MobiDB-lite"/>
    </source>
</evidence>
<dbReference type="PROSITE" id="PS51257">
    <property type="entry name" value="PROKAR_LIPOPROTEIN"/>
    <property type="match status" value="1"/>
</dbReference>